<sequence length="72" mass="8663">MAELFEKDVRTVNEHIGNIYKEKELMKSSTIRKFRIVQKEGNRQVERIRSCYNLDVIIEKPKRILRKMGLEL</sequence>
<evidence type="ECO:0000313" key="1">
    <source>
        <dbReference type="EMBL" id="OIP67458.1"/>
    </source>
</evidence>
<dbReference type="RefSeq" id="WP_406608415.1">
    <property type="nucleotide sequence ID" value="NZ_PFKO01000353.1"/>
</dbReference>
<comment type="caution">
    <text evidence="1">The sequence shown here is derived from an EMBL/GenBank/DDBJ whole genome shotgun (WGS) entry which is preliminary data.</text>
</comment>
<protein>
    <submittedName>
        <fullName evidence="1">Uncharacterized protein</fullName>
    </submittedName>
</protein>
<dbReference type="Proteomes" id="UP000182763">
    <property type="component" value="Unassembled WGS sequence"/>
</dbReference>
<evidence type="ECO:0000313" key="2">
    <source>
        <dbReference type="Proteomes" id="UP000182763"/>
    </source>
</evidence>
<proteinExistence type="predicted"/>
<accession>A0A1J5GCX1</accession>
<reference evidence="1 2" key="1">
    <citation type="journal article" date="2016" name="Environ. Microbiol.">
        <title>Genomic resolution of a cold subsurface aquifer community provides metabolic insights for novel microbes adapted to high CO concentrations.</title>
        <authorList>
            <person name="Probst A.J."/>
            <person name="Castelle C.J."/>
            <person name="Singh A."/>
            <person name="Brown C.T."/>
            <person name="Anantharaman K."/>
            <person name="Sharon I."/>
            <person name="Hug L.A."/>
            <person name="Burstein D."/>
            <person name="Emerson J.B."/>
            <person name="Thomas B.C."/>
            <person name="Banfield J.F."/>
        </authorList>
    </citation>
    <scope>NUCLEOTIDE SEQUENCE [LARGE SCALE GENOMIC DNA]</scope>
    <source>
        <strain evidence="1">CG2_30_33_13</strain>
    </source>
</reference>
<dbReference type="PANTHER" id="PTHR35810">
    <property type="entry name" value="CYTOPLASMIC PROTEIN-RELATED"/>
    <property type="match status" value="1"/>
</dbReference>
<dbReference type="STRING" id="1805029.AUK42_06920"/>
<dbReference type="AlphaFoldDB" id="A0A1J5GCX1"/>
<gene>
    <name evidence="1" type="ORF">AUK42_06920</name>
</gene>
<dbReference type="PANTHER" id="PTHR35810:SF1">
    <property type="entry name" value="CYTOPLASMIC PROTEIN"/>
    <property type="match status" value="1"/>
</dbReference>
<dbReference type="EMBL" id="MNYY01000137">
    <property type="protein sequence ID" value="OIP67458.1"/>
    <property type="molecule type" value="Genomic_DNA"/>
</dbReference>
<organism evidence="1 2">
    <name type="scientific">Candidatus Infernicultor aquiphilus</name>
    <dbReference type="NCBI Taxonomy" id="1805029"/>
    <lineage>
        <taxon>Bacteria</taxon>
        <taxon>Pseudomonadati</taxon>
        <taxon>Atribacterota</taxon>
        <taxon>Candidatus Phoenicimicrobiia</taxon>
        <taxon>Candidatus Pheonicimicrobiales</taxon>
        <taxon>Candidatus Phoenicimicrobiaceae</taxon>
        <taxon>Candidatus Infernicultor</taxon>
    </lineage>
</organism>
<name>A0A1J5GCX1_9BACT</name>